<sequence length="448" mass="48101">MSFLCLVSSAVLLGAVASAKNCVNVTVPVQIDARQGQYDVPQLYSNFDATQFAYNYTKQGSNFSDIALIGFQNINGLYNISAKYCSPDASSSPSSSAPVVQVLTHGIGFDKSYWDLPYNNYNYSYIDVALANGFHTVSIDRFGIGNSSHADPLNVVQAQAEVSALYDITMKLRAGTFPEVSAAFQKVVHVGHSFGSLQTYLLSAQHPNATDGVALTGFSMNGTWVDMTIASWNLRLASLNQPLRFGNTTISRNRFSAGWFGTATVKAIAGVLSSVGIDLQPYQIFEEIATTEIANLINQYNASVAPVPQNLSSGYLTWPDLTTNIYSFLFTGYFDTGAAIFAESTKQPVTLGEIFTLPIGPKMSSFTGPALVITGAEDNIYCGGDCYATGGQGSNIPEISVAPVFPNASAFEAYIQPNTGHGINLHYNSTAAYQVIQDWFKKNGLASA</sequence>
<dbReference type="SUPFAM" id="SSF53474">
    <property type="entry name" value="alpha/beta-Hydrolases"/>
    <property type="match status" value="1"/>
</dbReference>
<accession>A0ABR3P4Z1</accession>
<evidence type="ECO:0000313" key="3">
    <source>
        <dbReference type="EMBL" id="KAL1297756.1"/>
    </source>
</evidence>
<feature type="signal peptide" evidence="1">
    <location>
        <begin position="1"/>
        <end position="19"/>
    </location>
</feature>
<dbReference type="Gene3D" id="3.40.50.1820">
    <property type="entry name" value="alpha/beta hydrolase"/>
    <property type="match status" value="1"/>
</dbReference>
<dbReference type="RefSeq" id="XP_069197438.1">
    <property type="nucleotide sequence ID" value="XM_069346230.1"/>
</dbReference>
<dbReference type="InterPro" id="IPR029058">
    <property type="entry name" value="AB_hydrolase_fold"/>
</dbReference>
<evidence type="ECO:0000256" key="1">
    <source>
        <dbReference type="SAM" id="SignalP"/>
    </source>
</evidence>
<protein>
    <recommendedName>
        <fullName evidence="2">AB hydrolase-1 domain-containing protein</fullName>
    </recommendedName>
</protein>
<dbReference type="InterPro" id="IPR000073">
    <property type="entry name" value="AB_hydrolase_1"/>
</dbReference>
<dbReference type="GeneID" id="95979992"/>
<proteinExistence type="predicted"/>
<comment type="caution">
    <text evidence="3">The sequence shown here is derived from an EMBL/GenBank/DDBJ whole genome shotgun (WGS) entry which is preliminary data.</text>
</comment>
<feature type="domain" description="AB hydrolase-1" evidence="2">
    <location>
        <begin position="102"/>
        <end position="270"/>
    </location>
</feature>
<dbReference type="Proteomes" id="UP001562354">
    <property type="component" value="Unassembled WGS sequence"/>
</dbReference>
<reference evidence="3 4" key="1">
    <citation type="submission" date="2024-07" db="EMBL/GenBank/DDBJ databases">
        <title>Draft sequence of the Neodothiora populina.</title>
        <authorList>
            <person name="Drown D.D."/>
            <person name="Schuette U.S."/>
            <person name="Buechlein A.B."/>
            <person name="Rusch D.R."/>
            <person name="Winton L.W."/>
            <person name="Adams G.A."/>
        </authorList>
    </citation>
    <scope>NUCLEOTIDE SEQUENCE [LARGE SCALE GENOMIC DNA]</scope>
    <source>
        <strain evidence="3 4">CPC 39397</strain>
    </source>
</reference>
<feature type="chain" id="PRO_5046192282" description="AB hydrolase-1 domain-containing protein" evidence="1">
    <location>
        <begin position="20"/>
        <end position="448"/>
    </location>
</feature>
<dbReference type="Pfam" id="PF12697">
    <property type="entry name" value="Abhydrolase_6"/>
    <property type="match status" value="1"/>
</dbReference>
<keyword evidence="4" id="KW-1185">Reference proteome</keyword>
<name>A0ABR3P4Z1_9PEZI</name>
<keyword evidence="1" id="KW-0732">Signal</keyword>
<organism evidence="3 4">
    <name type="scientific">Neodothiora populina</name>
    <dbReference type="NCBI Taxonomy" id="2781224"/>
    <lineage>
        <taxon>Eukaryota</taxon>
        <taxon>Fungi</taxon>
        <taxon>Dikarya</taxon>
        <taxon>Ascomycota</taxon>
        <taxon>Pezizomycotina</taxon>
        <taxon>Dothideomycetes</taxon>
        <taxon>Dothideomycetidae</taxon>
        <taxon>Dothideales</taxon>
        <taxon>Dothioraceae</taxon>
        <taxon>Neodothiora</taxon>
    </lineage>
</organism>
<dbReference type="EMBL" id="JBFMKM010000014">
    <property type="protein sequence ID" value="KAL1297756.1"/>
    <property type="molecule type" value="Genomic_DNA"/>
</dbReference>
<evidence type="ECO:0000259" key="2">
    <source>
        <dbReference type="Pfam" id="PF12697"/>
    </source>
</evidence>
<gene>
    <name evidence="3" type="ORF">AAFC00_006293</name>
</gene>
<evidence type="ECO:0000313" key="4">
    <source>
        <dbReference type="Proteomes" id="UP001562354"/>
    </source>
</evidence>